<evidence type="ECO:0000259" key="2">
    <source>
        <dbReference type="PROSITE" id="PS50943"/>
    </source>
</evidence>
<dbReference type="Proteomes" id="UP000027822">
    <property type="component" value="Unassembled WGS sequence"/>
</dbReference>
<keyword evidence="1 3" id="KW-0238">DNA-binding</keyword>
<proteinExistence type="predicted"/>
<accession>A0A073K286</accession>
<dbReference type="GO" id="GO:0003677">
    <property type="term" value="F:DNA binding"/>
    <property type="evidence" value="ECO:0007669"/>
    <property type="project" value="UniProtKB-KW"/>
</dbReference>
<sequence>MKELNIATTLIAKRREKEITQDELAAYIGVTKASVSKWERGQSYPDITFLPQLAAYFNMSIDDLIGYAPQMTDEDIKKLYHRLATDFANKPFEEVMTECTHIVKKYYSCFPLLLQMALLFANHHMLALTPERQTNILEEAVNLCHRVKIESEDISLSKEAVSLEATCSLLLHKPHDVLQLLGDTIRPHYPDDEMIAKAYQMIGNVKKANEAMQISMYKHLMLLISGIPPYVMLHVENEEKTDEILHRAFTLAHTYQLQHLHPHMMLQLYLAAAQVYCIQKNPEKALDMLQNYSSICTLNFSLYNLHGDSYFDAIDDWFEEFKLGSKTVRNEETIKLSMLQVIVENPILSMLKELPKYKAIVSSLKFKLGVNNYEKHL</sequence>
<organism evidence="3 4">
    <name type="scientific">Bacillus manliponensis</name>
    <dbReference type="NCBI Taxonomy" id="574376"/>
    <lineage>
        <taxon>Bacteria</taxon>
        <taxon>Bacillati</taxon>
        <taxon>Bacillota</taxon>
        <taxon>Bacilli</taxon>
        <taxon>Bacillales</taxon>
        <taxon>Bacillaceae</taxon>
        <taxon>Bacillus</taxon>
        <taxon>Bacillus cereus group</taxon>
    </lineage>
</organism>
<dbReference type="SMART" id="SM00530">
    <property type="entry name" value="HTH_XRE"/>
    <property type="match status" value="1"/>
</dbReference>
<dbReference type="eggNOG" id="COG1476">
    <property type="taxonomic scope" value="Bacteria"/>
</dbReference>
<dbReference type="InterPro" id="IPR001387">
    <property type="entry name" value="Cro/C1-type_HTH"/>
</dbReference>
<name>A0A073K286_9BACI</name>
<evidence type="ECO:0000313" key="3">
    <source>
        <dbReference type="EMBL" id="KEK20676.1"/>
    </source>
</evidence>
<keyword evidence="4" id="KW-1185">Reference proteome</keyword>
<dbReference type="EMBL" id="JOTN01000003">
    <property type="protein sequence ID" value="KEK20676.1"/>
    <property type="molecule type" value="Genomic_DNA"/>
</dbReference>
<feature type="domain" description="HTH cro/C1-type" evidence="2">
    <location>
        <begin position="10"/>
        <end position="64"/>
    </location>
</feature>
<dbReference type="Gene3D" id="1.10.260.40">
    <property type="entry name" value="lambda repressor-like DNA-binding domains"/>
    <property type="match status" value="1"/>
</dbReference>
<evidence type="ECO:0000313" key="4">
    <source>
        <dbReference type="Proteomes" id="UP000027822"/>
    </source>
</evidence>
<dbReference type="PANTHER" id="PTHR46558:SF11">
    <property type="entry name" value="HTH-TYPE TRANSCRIPTIONAL REGULATOR XRE"/>
    <property type="match status" value="1"/>
</dbReference>
<dbReference type="SUPFAM" id="SSF47413">
    <property type="entry name" value="lambda repressor-like DNA-binding domains"/>
    <property type="match status" value="1"/>
</dbReference>
<dbReference type="CDD" id="cd00093">
    <property type="entry name" value="HTH_XRE"/>
    <property type="match status" value="1"/>
</dbReference>
<dbReference type="AlphaFoldDB" id="A0A073K286"/>
<gene>
    <name evidence="3" type="ORF">BAMA_14810</name>
</gene>
<dbReference type="InterPro" id="IPR010982">
    <property type="entry name" value="Lambda_DNA-bd_dom_sf"/>
</dbReference>
<evidence type="ECO:0000256" key="1">
    <source>
        <dbReference type="ARBA" id="ARBA00023125"/>
    </source>
</evidence>
<comment type="caution">
    <text evidence="3">The sequence shown here is derived from an EMBL/GenBank/DDBJ whole genome shotgun (WGS) entry which is preliminary data.</text>
</comment>
<dbReference type="PROSITE" id="PS50943">
    <property type="entry name" value="HTH_CROC1"/>
    <property type="match status" value="1"/>
</dbReference>
<dbReference type="STRING" id="574376.BAMA_14810"/>
<reference evidence="3 4" key="1">
    <citation type="submission" date="2014-06" db="EMBL/GenBank/DDBJ databases">
        <title>Draft genome sequence of Bacillus manliponensis JCM 15802 (MCCC 1A00708).</title>
        <authorList>
            <person name="Lai Q."/>
            <person name="Liu Y."/>
            <person name="Shao Z."/>
        </authorList>
    </citation>
    <scope>NUCLEOTIDE SEQUENCE [LARGE SCALE GENOMIC DNA]</scope>
    <source>
        <strain evidence="3 4">JCM 15802</strain>
    </source>
</reference>
<dbReference type="PANTHER" id="PTHR46558">
    <property type="entry name" value="TRACRIPTIONAL REGULATORY PROTEIN-RELATED-RELATED"/>
    <property type="match status" value="1"/>
</dbReference>
<dbReference type="RefSeq" id="WP_034636968.1">
    <property type="nucleotide sequence ID" value="NZ_CBCSJC010000020.1"/>
</dbReference>
<dbReference type="OrthoDB" id="9812495at2"/>
<dbReference type="Pfam" id="PF01381">
    <property type="entry name" value="HTH_3"/>
    <property type="match status" value="1"/>
</dbReference>
<protein>
    <submittedName>
        <fullName evidence="3">DNA-binding protein</fullName>
    </submittedName>
</protein>